<dbReference type="EMBL" id="JAPQKS010000004">
    <property type="protein sequence ID" value="KAJ5232884.1"/>
    <property type="molecule type" value="Genomic_DNA"/>
</dbReference>
<organism evidence="3 4">
    <name type="scientific">Penicillium chermesinum</name>
    <dbReference type="NCBI Taxonomy" id="63820"/>
    <lineage>
        <taxon>Eukaryota</taxon>
        <taxon>Fungi</taxon>
        <taxon>Dikarya</taxon>
        <taxon>Ascomycota</taxon>
        <taxon>Pezizomycotina</taxon>
        <taxon>Eurotiomycetes</taxon>
        <taxon>Eurotiomycetidae</taxon>
        <taxon>Eurotiales</taxon>
        <taxon>Aspergillaceae</taxon>
        <taxon>Penicillium</taxon>
    </lineage>
</organism>
<reference evidence="3" key="2">
    <citation type="journal article" date="2023" name="IMA Fungus">
        <title>Comparative genomic study of the Penicillium genus elucidates a diverse pangenome and 15 lateral gene transfer events.</title>
        <authorList>
            <person name="Petersen C."/>
            <person name="Sorensen T."/>
            <person name="Nielsen M.R."/>
            <person name="Sondergaard T.E."/>
            <person name="Sorensen J.L."/>
            <person name="Fitzpatrick D.A."/>
            <person name="Frisvad J.C."/>
            <person name="Nielsen K.L."/>
        </authorList>
    </citation>
    <scope>NUCLEOTIDE SEQUENCE</scope>
    <source>
        <strain evidence="3">IBT 19713</strain>
    </source>
</reference>
<dbReference type="Proteomes" id="UP001150941">
    <property type="component" value="Unassembled WGS sequence"/>
</dbReference>
<feature type="region of interest" description="Disordered" evidence="1">
    <location>
        <begin position="118"/>
        <end position="149"/>
    </location>
</feature>
<name>A0A9W9TQ35_9EURO</name>
<feature type="compositionally biased region" description="Polar residues" evidence="1">
    <location>
        <begin position="119"/>
        <end position="128"/>
    </location>
</feature>
<dbReference type="OrthoDB" id="6359816at2759"/>
<keyword evidence="4" id="KW-1185">Reference proteome</keyword>
<dbReference type="Pfam" id="PF00651">
    <property type="entry name" value="BTB"/>
    <property type="match status" value="1"/>
</dbReference>
<feature type="domain" description="BTB" evidence="2">
    <location>
        <begin position="23"/>
        <end position="91"/>
    </location>
</feature>
<gene>
    <name evidence="3" type="ORF">N7468_005840</name>
</gene>
<protein>
    <recommendedName>
        <fullName evidence="2">BTB domain-containing protein</fullName>
    </recommendedName>
</protein>
<evidence type="ECO:0000313" key="4">
    <source>
        <dbReference type="Proteomes" id="UP001150941"/>
    </source>
</evidence>
<dbReference type="Gene3D" id="3.30.710.10">
    <property type="entry name" value="Potassium Channel Kv1.1, Chain A"/>
    <property type="match status" value="1"/>
</dbReference>
<evidence type="ECO:0000256" key="1">
    <source>
        <dbReference type="SAM" id="MobiDB-lite"/>
    </source>
</evidence>
<dbReference type="SUPFAM" id="SSF54695">
    <property type="entry name" value="POZ domain"/>
    <property type="match status" value="1"/>
</dbReference>
<proteinExistence type="predicted"/>
<dbReference type="PROSITE" id="PS50097">
    <property type="entry name" value="BTB"/>
    <property type="match status" value="1"/>
</dbReference>
<dbReference type="PANTHER" id="PTHR47843">
    <property type="entry name" value="BTB DOMAIN-CONTAINING PROTEIN-RELATED"/>
    <property type="match status" value="1"/>
</dbReference>
<sequence>MGRAGQAHFHIAVPDLFLNTKYSNLKIYCGDKIFPAHKTIVCPQSDYFEKACTGEFQESNGKIVLDSETKDAILIEKMLEYLYKGYYDSRYVIRQDTATKSPLKEGNQVVPEATLAEASATNHTPSKSTLKRTAGDMQTGSKKQAKVSSHYDVQDQTNTAADHIGDPRPSLDGCHPSYYHLRMFAEADYFKISGLERLAAARFKESLSLPMGMDQFCHLLKELYSCEIPYKQLQEIFLKHFRVSPSQPKSQHHLMWEALQGDSDFLLELPDLLLHVCKAFFKCPGH</sequence>
<evidence type="ECO:0000259" key="2">
    <source>
        <dbReference type="PROSITE" id="PS50097"/>
    </source>
</evidence>
<dbReference type="AlphaFoldDB" id="A0A9W9TQ35"/>
<dbReference type="PANTHER" id="PTHR47843:SF5">
    <property type="entry name" value="BTB_POZ DOMAIN PROTEIN"/>
    <property type="match status" value="1"/>
</dbReference>
<accession>A0A9W9TQ35</accession>
<reference evidence="3" key="1">
    <citation type="submission" date="2022-11" db="EMBL/GenBank/DDBJ databases">
        <authorList>
            <person name="Petersen C."/>
        </authorList>
    </citation>
    <scope>NUCLEOTIDE SEQUENCE</scope>
    <source>
        <strain evidence="3">IBT 19713</strain>
    </source>
</reference>
<dbReference type="GeneID" id="83202439"/>
<dbReference type="RefSeq" id="XP_058330876.1">
    <property type="nucleotide sequence ID" value="XM_058475136.1"/>
</dbReference>
<comment type="caution">
    <text evidence="3">The sequence shown here is derived from an EMBL/GenBank/DDBJ whole genome shotgun (WGS) entry which is preliminary data.</text>
</comment>
<evidence type="ECO:0000313" key="3">
    <source>
        <dbReference type="EMBL" id="KAJ5232884.1"/>
    </source>
</evidence>
<dbReference type="InterPro" id="IPR000210">
    <property type="entry name" value="BTB/POZ_dom"/>
</dbReference>
<dbReference type="CDD" id="cd18186">
    <property type="entry name" value="BTB_POZ_ZBTB_KLHL-like"/>
    <property type="match status" value="1"/>
</dbReference>
<dbReference type="InterPro" id="IPR011333">
    <property type="entry name" value="SKP1/BTB/POZ_sf"/>
</dbReference>